<dbReference type="InParanoid" id="F2U8F1"/>
<dbReference type="AlphaFoldDB" id="F2U8F1"/>
<protein>
    <submittedName>
        <fullName evidence="1">Uncharacterized protein</fullName>
    </submittedName>
</protein>
<accession>F2U8F1</accession>
<keyword evidence="2" id="KW-1185">Reference proteome</keyword>
<evidence type="ECO:0000313" key="2">
    <source>
        <dbReference type="Proteomes" id="UP000007799"/>
    </source>
</evidence>
<proteinExistence type="predicted"/>
<name>F2U8F1_SALR5</name>
<dbReference type="GeneID" id="16075065"/>
<dbReference type="KEGG" id="sre:PTSG_12164"/>
<organism evidence="2">
    <name type="scientific">Salpingoeca rosetta (strain ATCC 50818 / BSB-021)</name>
    <dbReference type="NCBI Taxonomy" id="946362"/>
    <lineage>
        <taxon>Eukaryota</taxon>
        <taxon>Choanoflagellata</taxon>
        <taxon>Craspedida</taxon>
        <taxon>Salpingoecidae</taxon>
        <taxon>Salpingoeca</taxon>
    </lineage>
</organism>
<sequence length="132" mass="13499">MNHALFPASFSFSICCSSDISLCPHPQGAWCSAAFVATAHDGATARRSCAVLNCIACAAGRPALGWGAEDTASARPSHCLGLLLGRTDAPNTCGLASTAAASDAVTRTRVPVPVRVFLPAVAQGRARCCLLL</sequence>
<reference evidence="1" key="1">
    <citation type="submission" date="2009-08" db="EMBL/GenBank/DDBJ databases">
        <title>Annotation of Salpingoeca rosetta.</title>
        <authorList>
            <consortium name="The Broad Institute Genome Sequencing Platform"/>
            <person name="Russ C."/>
            <person name="Cuomo C."/>
            <person name="Burger G."/>
            <person name="Gray M.W."/>
            <person name="Holland P.W.H."/>
            <person name="King N."/>
            <person name="Lang F.B.F."/>
            <person name="Roger A.J."/>
            <person name="Ruiz-Trillo I."/>
            <person name="Young S.K."/>
            <person name="Zeng Q."/>
            <person name="Gargeya S."/>
            <person name="Alvarado L."/>
            <person name="Berlin A."/>
            <person name="Chapman S.B."/>
            <person name="Chen Z."/>
            <person name="Freedman E."/>
            <person name="Gellesch M."/>
            <person name="Goldberg J."/>
            <person name="Griggs A."/>
            <person name="Gujja S."/>
            <person name="Heilman E."/>
            <person name="Heiman D."/>
            <person name="Howarth C."/>
            <person name="Mehta T."/>
            <person name="Neiman D."/>
            <person name="Pearson M."/>
            <person name="Roberts A."/>
            <person name="Saif S."/>
            <person name="Shea T."/>
            <person name="Shenoy N."/>
            <person name="Sisk P."/>
            <person name="Stolte C."/>
            <person name="Sykes S."/>
            <person name="White J."/>
            <person name="Yandava C."/>
            <person name="Haas B."/>
            <person name="Nusbaum C."/>
            <person name="Birren B."/>
        </authorList>
    </citation>
    <scope>NUCLEOTIDE SEQUENCE [LARGE SCALE GENOMIC DNA]</scope>
    <source>
        <strain evidence="1">ATCC 50818</strain>
    </source>
</reference>
<dbReference type="Proteomes" id="UP000007799">
    <property type="component" value="Unassembled WGS sequence"/>
</dbReference>
<dbReference type="RefSeq" id="XP_004994482.1">
    <property type="nucleotide sequence ID" value="XM_004994425.1"/>
</dbReference>
<evidence type="ECO:0000313" key="1">
    <source>
        <dbReference type="EMBL" id="EGD72659.1"/>
    </source>
</evidence>
<gene>
    <name evidence="1" type="ORF">PTSG_12164</name>
</gene>
<dbReference type="EMBL" id="GL832964">
    <property type="protein sequence ID" value="EGD72659.1"/>
    <property type="molecule type" value="Genomic_DNA"/>
</dbReference>